<dbReference type="SUPFAM" id="SSF55961">
    <property type="entry name" value="Bet v1-like"/>
    <property type="match status" value="1"/>
</dbReference>
<evidence type="ECO:0000259" key="7">
    <source>
        <dbReference type="PROSITE" id="PS51296"/>
    </source>
</evidence>
<dbReference type="PANTHER" id="PTHR43756:SF5">
    <property type="entry name" value="CHOLINE MONOOXYGENASE, CHLOROPLASTIC"/>
    <property type="match status" value="1"/>
</dbReference>
<dbReference type="Pfam" id="PF00355">
    <property type="entry name" value="Rieske"/>
    <property type="match status" value="1"/>
</dbReference>
<dbReference type="GO" id="GO:0005506">
    <property type="term" value="F:iron ion binding"/>
    <property type="evidence" value="ECO:0007669"/>
    <property type="project" value="InterPro"/>
</dbReference>
<dbReference type="GO" id="GO:0051537">
    <property type="term" value="F:2 iron, 2 sulfur cluster binding"/>
    <property type="evidence" value="ECO:0007669"/>
    <property type="project" value="UniProtKB-KW"/>
</dbReference>
<dbReference type="RefSeq" id="WP_173085262.1">
    <property type="nucleotide sequence ID" value="NZ_BAABJB010000019.1"/>
</dbReference>
<keyword evidence="5" id="KW-0408">Iron</keyword>
<dbReference type="Pfam" id="PF00848">
    <property type="entry name" value="Ring_hydroxyl_A"/>
    <property type="match status" value="1"/>
</dbReference>
<dbReference type="InterPro" id="IPR036922">
    <property type="entry name" value="Rieske_2Fe-2S_sf"/>
</dbReference>
<feature type="domain" description="Rieske" evidence="7">
    <location>
        <begin position="56"/>
        <end position="166"/>
    </location>
</feature>
<dbReference type="Gene3D" id="3.90.380.10">
    <property type="entry name" value="Naphthalene 1,2-dioxygenase Alpha Subunit, Chain A, domain 1"/>
    <property type="match status" value="1"/>
</dbReference>
<dbReference type="Proteomes" id="UP000482960">
    <property type="component" value="Unassembled WGS sequence"/>
</dbReference>
<dbReference type="GO" id="GO:0004497">
    <property type="term" value="F:monooxygenase activity"/>
    <property type="evidence" value="ECO:0007669"/>
    <property type="project" value="UniProtKB-ARBA"/>
</dbReference>
<evidence type="ECO:0000256" key="5">
    <source>
        <dbReference type="ARBA" id="ARBA00023004"/>
    </source>
</evidence>
<dbReference type="InterPro" id="IPR001663">
    <property type="entry name" value="Rng_hydr_dOase-A"/>
</dbReference>
<dbReference type="InterPro" id="IPR017941">
    <property type="entry name" value="Rieske_2Fe-2S"/>
</dbReference>
<keyword evidence="2" id="KW-0001">2Fe-2S</keyword>
<comment type="caution">
    <text evidence="8">The sequence shown here is derived from an EMBL/GenBank/DDBJ whole genome shotgun (WGS) entry which is preliminary data.</text>
</comment>
<dbReference type="Gene3D" id="2.102.10.10">
    <property type="entry name" value="Rieske [2Fe-2S] iron-sulphur domain"/>
    <property type="match status" value="1"/>
</dbReference>
<dbReference type="CDD" id="cd08884">
    <property type="entry name" value="RHO_alpha_C_GbcA-like"/>
    <property type="match status" value="1"/>
</dbReference>
<keyword evidence="3" id="KW-0479">Metal-binding</keyword>
<name>A0A6V8LJZ9_9ACTN</name>
<dbReference type="EMBL" id="BLPG01000002">
    <property type="protein sequence ID" value="GFJ95870.1"/>
    <property type="molecule type" value="Genomic_DNA"/>
</dbReference>
<reference evidence="8 9" key="2">
    <citation type="submission" date="2020-03" db="EMBL/GenBank/DDBJ databases">
        <authorList>
            <person name="Ichikawa N."/>
            <person name="Kimura A."/>
            <person name="Kitahashi Y."/>
            <person name="Uohara A."/>
        </authorList>
    </citation>
    <scope>NUCLEOTIDE SEQUENCE [LARGE SCALE GENOMIC DNA]</scope>
    <source>
        <strain evidence="8 9">NBRC 108638</strain>
    </source>
</reference>
<gene>
    <name evidence="8" type="ORF">Prum_095120</name>
</gene>
<dbReference type="InterPro" id="IPR015879">
    <property type="entry name" value="Ring_hydroxy_dOase_asu_C_dom"/>
</dbReference>
<organism evidence="8 9">
    <name type="scientific">Phytohabitans rumicis</name>
    <dbReference type="NCBI Taxonomy" id="1076125"/>
    <lineage>
        <taxon>Bacteria</taxon>
        <taxon>Bacillati</taxon>
        <taxon>Actinomycetota</taxon>
        <taxon>Actinomycetes</taxon>
        <taxon>Micromonosporales</taxon>
        <taxon>Micromonosporaceae</taxon>
    </lineage>
</organism>
<dbReference type="AlphaFoldDB" id="A0A6V8LJZ9"/>
<evidence type="ECO:0000313" key="8">
    <source>
        <dbReference type="EMBL" id="GFJ95870.1"/>
    </source>
</evidence>
<accession>A0A6V8LJZ9</accession>
<evidence type="ECO:0000256" key="1">
    <source>
        <dbReference type="ARBA" id="ARBA00001962"/>
    </source>
</evidence>
<protein>
    <submittedName>
        <fullName evidence="8">(2Fe-2S)-binding protein</fullName>
    </submittedName>
</protein>
<evidence type="ECO:0000256" key="3">
    <source>
        <dbReference type="ARBA" id="ARBA00022723"/>
    </source>
</evidence>
<evidence type="ECO:0000313" key="9">
    <source>
        <dbReference type="Proteomes" id="UP000482960"/>
    </source>
</evidence>
<comment type="cofactor">
    <cofactor evidence="1">
        <name>Fe cation</name>
        <dbReference type="ChEBI" id="CHEBI:24875"/>
    </cofactor>
</comment>
<dbReference type="CDD" id="cd03469">
    <property type="entry name" value="Rieske_RO_Alpha_N"/>
    <property type="match status" value="1"/>
</dbReference>
<dbReference type="SUPFAM" id="SSF50022">
    <property type="entry name" value="ISP domain"/>
    <property type="match status" value="1"/>
</dbReference>
<keyword evidence="9" id="KW-1185">Reference proteome</keyword>
<evidence type="ECO:0000256" key="6">
    <source>
        <dbReference type="ARBA" id="ARBA00023014"/>
    </source>
</evidence>
<dbReference type="GO" id="GO:0016705">
    <property type="term" value="F:oxidoreductase activity, acting on paired donors, with incorporation or reduction of molecular oxygen"/>
    <property type="evidence" value="ECO:0007669"/>
    <property type="project" value="UniProtKB-ARBA"/>
</dbReference>
<reference evidence="8 9" key="1">
    <citation type="submission" date="2020-03" db="EMBL/GenBank/DDBJ databases">
        <title>Whole genome shotgun sequence of Phytohabitans rumicis NBRC 108638.</title>
        <authorList>
            <person name="Komaki H."/>
            <person name="Tamura T."/>
        </authorList>
    </citation>
    <scope>NUCLEOTIDE SEQUENCE [LARGE SCALE GENOMIC DNA]</scope>
    <source>
        <strain evidence="8 9">NBRC 108638</strain>
    </source>
</reference>
<dbReference type="PROSITE" id="PS51296">
    <property type="entry name" value="RIESKE"/>
    <property type="match status" value="1"/>
</dbReference>
<sequence>MAGALASPSWPPAPVPAAGLDRALRPLGEATMLPAEAYTGAEVLAWERRHLFAGGWACLGRVEDIFADGAAQRARLVGDVSVLLTRSGDGSVAAFANTCRHRGHELLPEGATTDRQSVVCPYHAWTYQLDGALRAAPGFRDVASFDSAAHGLVTLPACDWHGWLLVNATGDAAPLADYVGGLAQLVEPYAPERLRLAARHTYEVAANWKVIVENYHECYHCPLIHPELCQVSPPTSGDNYDLPGAWVGGTMALRDGVETMSLSGRSAGQFLSGVDRRSVGYVGLSPNLLLSLHPDYVMAHQLQPLAPGVTWVECSWYMPEPVHDATYAVEFWDRTNRQDWAACESVQRGLNSPHFRPGPFAPNEDAVHQWVTMIGRAYRGIPPWMDRER</sequence>
<proteinExistence type="predicted"/>
<evidence type="ECO:0000256" key="4">
    <source>
        <dbReference type="ARBA" id="ARBA00023002"/>
    </source>
</evidence>
<dbReference type="PRINTS" id="PR00090">
    <property type="entry name" value="RNGDIOXGNASE"/>
</dbReference>
<keyword evidence="6" id="KW-0411">Iron-sulfur</keyword>
<evidence type="ECO:0000256" key="2">
    <source>
        <dbReference type="ARBA" id="ARBA00022714"/>
    </source>
</evidence>
<dbReference type="PANTHER" id="PTHR43756">
    <property type="entry name" value="CHOLINE MONOOXYGENASE, CHLOROPLASTIC"/>
    <property type="match status" value="1"/>
</dbReference>
<keyword evidence="4" id="KW-0560">Oxidoreductase</keyword>